<feature type="compositionally biased region" description="Pro residues" evidence="1">
    <location>
        <begin position="44"/>
        <end position="62"/>
    </location>
</feature>
<dbReference type="AlphaFoldDB" id="A0AAV1WUZ9"/>
<keyword evidence="4" id="KW-1185">Reference proteome</keyword>
<dbReference type="PANTHER" id="PTHR21193">
    <property type="entry name" value="OXIDOREDUCTASE-LIKE DOMAIN-CONTAINING PROTEIN 1"/>
    <property type="match status" value="1"/>
</dbReference>
<gene>
    <name evidence="3" type="ORF">LLUT_LOCUS14187</name>
</gene>
<dbReference type="InterPro" id="IPR019180">
    <property type="entry name" value="Oxidoreductase-like_N"/>
</dbReference>
<feature type="domain" description="Oxidoreductase-like" evidence="2">
    <location>
        <begin position="59"/>
        <end position="95"/>
    </location>
</feature>
<feature type="region of interest" description="Disordered" evidence="1">
    <location>
        <begin position="31"/>
        <end position="66"/>
    </location>
</feature>
<evidence type="ECO:0000313" key="4">
    <source>
        <dbReference type="Proteomes" id="UP001497480"/>
    </source>
</evidence>
<dbReference type="InterPro" id="IPR039251">
    <property type="entry name" value="OXLD1"/>
</dbReference>
<name>A0AAV1WUZ9_LUPLU</name>
<proteinExistence type="predicted"/>
<organism evidence="3 4">
    <name type="scientific">Lupinus luteus</name>
    <name type="common">European yellow lupine</name>
    <dbReference type="NCBI Taxonomy" id="3873"/>
    <lineage>
        <taxon>Eukaryota</taxon>
        <taxon>Viridiplantae</taxon>
        <taxon>Streptophyta</taxon>
        <taxon>Embryophyta</taxon>
        <taxon>Tracheophyta</taxon>
        <taxon>Spermatophyta</taxon>
        <taxon>Magnoliopsida</taxon>
        <taxon>eudicotyledons</taxon>
        <taxon>Gunneridae</taxon>
        <taxon>Pentapetalae</taxon>
        <taxon>rosids</taxon>
        <taxon>fabids</taxon>
        <taxon>Fabales</taxon>
        <taxon>Fabaceae</taxon>
        <taxon>Papilionoideae</taxon>
        <taxon>50 kb inversion clade</taxon>
        <taxon>genistoids sensu lato</taxon>
        <taxon>core genistoids</taxon>
        <taxon>Genisteae</taxon>
        <taxon>Lupinus</taxon>
    </lineage>
</organism>
<dbReference type="EMBL" id="CAXHTB010000009">
    <property type="protein sequence ID" value="CAL0313127.1"/>
    <property type="molecule type" value="Genomic_DNA"/>
</dbReference>
<comment type="caution">
    <text evidence="3">The sequence shown here is derived from an EMBL/GenBank/DDBJ whole genome shotgun (WGS) entry which is preliminary data.</text>
</comment>
<evidence type="ECO:0000313" key="3">
    <source>
        <dbReference type="EMBL" id="CAL0313127.1"/>
    </source>
</evidence>
<dbReference type="Proteomes" id="UP001497480">
    <property type="component" value="Unassembled WGS sequence"/>
</dbReference>
<protein>
    <recommendedName>
        <fullName evidence="2">Oxidoreductase-like domain-containing protein</fullName>
    </recommendedName>
</protein>
<evidence type="ECO:0000259" key="2">
    <source>
        <dbReference type="Pfam" id="PF09791"/>
    </source>
</evidence>
<accession>A0AAV1WUZ9</accession>
<sequence length="103" mass="11760">MKNGTLDLTQKLFHSNLIPFQRSTLFFHQPFPMAEPAPSNTAPAPHPIQPDIPKKQVPPPPPEKPDPFDCCGSGCVRCVWDVYYDELDQYDKLYKQDNENTES</sequence>
<evidence type="ECO:0000256" key="1">
    <source>
        <dbReference type="SAM" id="MobiDB-lite"/>
    </source>
</evidence>
<dbReference type="PANTHER" id="PTHR21193:SF3">
    <property type="entry name" value="OXIDOREDUCTASE-LIKE DOMAIN-CONTAINING PROTEIN 1"/>
    <property type="match status" value="1"/>
</dbReference>
<reference evidence="3 4" key="1">
    <citation type="submission" date="2024-03" db="EMBL/GenBank/DDBJ databases">
        <authorList>
            <person name="Martinez-Hernandez J."/>
        </authorList>
    </citation>
    <scope>NUCLEOTIDE SEQUENCE [LARGE SCALE GENOMIC DNA]</scope>
</reference>
<dbReference type="Pfam" id="PF09791">
    <property type="entry name" value="Oxidored-like"/>
    <property type="match status" value="1"/>
</dbReference>